<dbReference type="GO" id="GO:0005829">
    <property type="term" value="C:cytosol"/>
    <property type="evidence" value="ECO:0007669"/>
    <property type="project" value="TreeGrafter"/>
</dbReference>
<reference evidence="4" key="1">
    <citation type="submission" date="2015-08" db="UniProtKB">
        <authorList>
            <consortium name="WormBaseParasite"/>
        </authorList>
    </citation>
    <scope>IDENTIFICATION</scope>
</reference>
<dbReference type="WBParaSite" id="TCONS_00014015.p1">
    <property type="protein sequence ID" value="TCONS_00014015.p1"/>
    <property type="gene ID" value="XLOC_009160"/>
</dbReference>
<name>A0A0K0ELN3_STRER</name>
<dbReference type="Pfam" id="PF10551">
    <property type="entry name" value="MULE"/>
    <property type="match status" value="1"/>
</dbReference>
<sequence>MDHSTKKKIENISFDLYSLFGLPRNCTIPEIRKKFYEESRKHHPDVNTTLGKSNQEYYKKLTFAYSILSSEIQRNYYNSLFKQHGTGSEFEKNGTNSEFKKNDTGSKFEERASLFEKKSMDLHVSLGLAFTGGHKIVEIHGIFKDNNGWLRFEKRKAQITVSKGTRHGDMLYFEGMGGFSPDGRTSIDLEITIHIKEEPGFVLKNDVLYIEKTFQLRFALVGGMAFVTMPDDTLESICVSEVITPGMELRIPFKGMPVRRFNETVRGDLVIKYKNMNNKLNEFLESLSESQKEKFFEAFKNENILQSIENIKRKKYNDGSASENTINVLDKSRLQETNNNSTSVIPETIFSENTQSSLESSTLGLVHEIQETQKLNVSKSKKDHRRISKSTSNFIAFESQCDDDEYVDDIVEPYISRLERSFENTINRVSTIHDVSNVTKDLFLDNLKKFFDAYEPSIIVRNDIVFGLLTERSKNGIWIMNDNQVNYFNPLGRFFTKKRGEGFEVRNRITTYWCKNCRKSTNPTWPYGNALVEVKIKNLSIISALGTHHENCKEISFKHMIANEVFKKSTLLVKNPVMASSTSFSMGETYLRAIGKIFNYGLGELKSFFGEYEKRGHTLRMASYRSAPKLEEGKFPSVCKSVASMEDNKGNLKFHILGEPGDELIVLGTKIGLEIYNKALIRMADGTFFVSPTGYGQLYVVLAVLEELKNNEKRIEYLPVAFGIMKNRTEKLYKQFWDTLIKEMEALGIEHKEPQYFITDKEKAMINVIDKIYPGKHVHCYFHQCQNIVRNLQKIGLIKYLIRLRTGRDNLENLRKFYSLFRKIVSLPMLPNHLIKDQFYRLQEQLHFDCRQWMTTIEFACLRKWTHYLKEEWFDVSENELKKISKFEKSIRNTNGSEAANKKINNHPYAKKHGTCINTLVLCQMIEEDVRLKYFNLQRFRNSETFAFRKRNPKTVEREQKILELQESFRNSGFSNVNTYLEEISNVLMPLKFKETFEEITTIMEIPRELVSGNDEDLEEGTRSLIEEAFSISTEVLLNDIGRGRDLRISTYSGRNIRLNRRYYNSDFVNQ</sequence>
<evidence type="ECO:0000313" key="5">
    <source>
        <dbReference type="WBParaSite" id="TCONS_00014015.p1"/>
    </source>
</evidence>
<dbReference type="STRING" id="6248.A0A0K0ELN3"/>
<dbReference type="PROSITE" id="PS50076">
    <property type="entry name" value="DNAJ_2"/>
    <property type="match status" value="1"/>
</dbReference>
<evidence type="ECO:0000259" key="2">
    <source>
        <dbReference type="PROSITE" id="PS50076"/>
    </source>
</evidence>
<dbReference type="GO" id="GO:0006457">
    <property type="term" value="P:protein folding"/>
    <property type="evidence" value="ECO:0007669"/>
    <property type="project" value="InterPro"/>
</dbReference>
<dbReference type="Proteomes" id="UP000035681">
    <property type="component" value="Unplaced"/>
</dbReference>
<dbReference type="Gene3D" id="2.60.260.20">
    <property type="entry name" value="Urease metallochaperone UreE, N-terminal domain"/>
    <property type="match status" value="1"/>
</dbReference>
<dbReference type="AlphaFoldDB" id="A0A0K0ELN3"/>
<dbReference type="WBParaSite" id="SSTP_0001037700.1">
    <property type="protein sequence ID" value="SSTP_0001037700.1"/>
    <property type="gene ID" value="SSTP_0001037700"/>
</dbReference>
<dbReference type="PANTHER" id="PTHR24078:SF553">
    <property type="entry name" value="DNAJ HOMOLOG SUBFAMILY B MEMBER 5"/>
    <property type="match status" value="1"/>
</dbReference>
<protein>
    <submittedName>
        <fullName evidence="4 5">J domain-containing protein</fullName>
    </submittedName>
</protein>
<dbReference type="SUPFAM" id="SSF46565">
    <property type="entry name" value="Chaperone J-domain"/>
    <property type="match status" value="1"/>
</dbReference>
<dbReference type="InterPro" id="IPR036869">
    <property type="entry name" value="J_dom_sf"/>
</dbReference>
<dbReference type="GO" id="GO:0051082">
    <property type="term" value="F:unfolded protein binding"/>
    <property type="evidence" value="ECO:0007669"/>
    <property type="project" value="InterPro"/>
</dbReference>
<dbReference type="Gene3D" id="1.10.287.110">
    <property type="entry name" value="DnaJ domain"/>
    <property type="match status" value="1"/>
</dbReference>
<dbReference type="InterPro" id="IPR018289">
    <property type="entry name" value="MULE_transposase_dom"/>
</dbReference>
<evidence type="ECO:0000313" key="4">
    <source>
        <dbReference type="WBParaSite" id="SSTP_0001037700.1"/>
    </source>
</evidence>
<dbReference type="SUPFAM" id="SSF49493">
    <property type="entry name" value="HSP40/DnaJ peptide-binding domain"/>
    <property type="match status" value="1"/>
</dbReference>
<proteinExistence type="predicted"/>
<dbReference type="PANTHER" id="PTHR24078">
    <property type="entry name" value="DNAJ HOMOLOG SUBFAMILY C MEMBER"/>
    <property type="match status" value="1"/>
</dbReference>
<evidence type="ECO:0000313" key="3">
    <source>
        <dbReference type="Proteomes" id="UP000035681"/>
    </source>
</evidence>
<dbReference type="InterPro" id="IPR051339">
    <property type="entry name" value="DnaJ_subfamily_B"/>
</dbReference>
<evidence type="ECO:0000256" key="1">
    <source>
        <dbReference type="ARBA" id="ARBA00023186"/>
    </source>
</evidence>
<organism evidence="4">
    <name type="scientific">Strongyloides stercoralis</name>
    <name type="common">Threadworm</name>
    <dbReference type="NCBI Taxonomy" id="6248"/>
    <lineage>
        <taxon>Eukaryota</taxon>
        <taxon>Metazoa</taxon>
        <taxon>Ecdysozoa</taxon>
        <taxon>Nematoda</taxon>
        <taxon>Chromadorea</taxon>
        <taxon>Rhabditida</taxon>
        <taxon>Tylenchina</taxon>
        <taxon>Panagrolaimomorpha</taxon>
        <taxon>Strongyloidoidea</taxon>
        <taxon>Strongyloididae</taxon>
        <taxon>Strongyloides</taxon>
    </lineage>
</organism>
<keyword evidence="1" id="KW-0143">Chaperone</keyword>
<accession>A0A0K0ELN3</accession>
<dbReference type="Pfam" id="PF00226">
    <property type="entry name" value="DnaJ"/>
    <property type="match status" value="1"/>
</dbReference>
<dbReference type="SMART" id="SM00271">
    <property type="entry name" value="DnaJ"/>
    <property type="match status" value="1"/>
</dbReference>
<dbReference type="CDD" id="cd06257">
    <property type="entry name" value="DnaJ"/>
    <property type="match status" value="1"/>
</dbReference>
<dbReference type="InterPro" id="IPR001623">
    <property type="entry name" value="DnaJ_domain"/>
</dbReference>
<keyword evidence="3" id="KW-1185">Reference proteome</keyword>
<feature type="domain" description="J" evidence="2">
    <location>
        <begin position="15"/>
        <end position="81"/>
    </location>
</feature>
<dbReference type="GO" id="GO:0051087">
    <property type="term" value="F:protein-folding chaperone binding"/>
    <property type="evidence" value="ECO:0007669"/>
    <property type="project" value="TreeGrafter"/>
</dbReference>
<dbReference type="Pfam" id="PF01556">
    <property type="entry name" value="DnaJ_C"/>
    <property type="match status" value="1"/>
</dbReference>
<dbReference type="InterPro" id="IPR008971">
    <property type="entry name" value="HSP40/DnaJ_pept-bd"/>
</dbReference>
<dbReference type="InterPro" id="IPR002939">
    <property type="entry name" value="DnaJ_C"/>
</dbReference>